<dbReference type="STRING" id="147375.BXP28_08920"/>
<proteinExistence type="predicted"/>
<keyword evidence="1" id="KW-0175">Coiled coil</keyword>
<gene>
    <name evidence="2" type="ORF">ERICIII_03473</name>
</gene>
<organism evidence="2 3">
    <name type="scientific">Paenibacillus larvae subsp. larvae</name>
    <dbReference type="NCBI Taxonomy" id="147375"/>
    <lineage>
        <taxon>Bacteria</taxon>
        <taxon>Bacillati</taxon>
        <taxon>Bacillota</taxon>
        <taxon>Bacilli</taxon>
        <taxon>Bacillales</taxon>
        <taxon>Paenibacillaceae</taxon>
        <taxon>Paenibacillus</taxon>
    </lineage>
</organism>
<dbReference type="RefSeq" id="WP_079940270.1">
    <property type="nucleotide sequence ID" value="NZ_CP019655.1"/>
</dbReference>
<evidence type="ECO:0000256" key="1">
    <source>
        <dbReference type="SAM" id="Coils"/>
    </source>
</evidence>
<reference evidence="3" key="1">
    <citation type="submission" date="2017-02" db="EMBL/GenBank/DDBJ databases">
        <title>Delineation of Paenibacillus larvae strains originating from foulbrood outbreaks.</title>
        <authorList>
            <person name="Beims H."/>
            <person name="Bunk B."/>
            <person name="Sproeer C."/>
            <person name="Mohr K.I."/>
            <person name="Pradella S."/>
            <person name="Guenther G."/>
            <person name="Rohde M."/>
            <person name="von der Ohe W."/>
            <person name="Steinert M."/>
        </authorList>
    </citation>
    <scope>NUCLEOTIDE SEQUENCE [LARGE SCALE GENOMIC DNA]</scope>
    <source>
        <strain evidence="3">Eric_III</strain>
    </source>
</reference>
<dbReference type="Proteomes" id="UP000239833">
    <property type="component" value="Chromosome"/>
</dbReference>
<evidence type="ECO:0000313" key="3">
    <source>
        <dbReference type="Proteomes" id="UP000239833"/>
    </source>
</evidence>
<protein>
    <submittedName>
        <fullName evidence="2">Uncharacterized protein</fullName>
    </submittedName>
</protein>
<name>A0A2L1U3Q8_9BACL</name>
<accession>A0A2L1U3Q8</accession>
<dbReference type="AlphaFoldDB" id="A0A2L1U3Q8"/>
<feature type="coiled-coil region" evidence="1">
    <location>
        <begin position="104"/>
        <end position="138"/>
    </location>
</feature>
<sequence>MSKASNMPIPTSKCRCNNCGKPFYELVNHKLKQCPWCNHIFSDPNSFPNMEGISDKYNLVINPQNGVPSIMVLGGIEKLVQDNRAIQLELEQERHFVNGILRVRKVLRRKYHAEKARADAAEAELKHLKENLEKLVSEYIGSGDNK</sequence>
<evidence type="ECO:0000313" key="2">
    <source>
        <dbReference type="EMBL" id="AVF27583.1"/>
    </source>
</evidence>
<dbReference type="EMBL" id="CP019655">
    <property type="protein sequence ID" value="AVF27583.1"/>
    <property type="molecule type" value="Genomic_DNA"/>
</dbReference>